<dbReference type="PANTHER" id="PTHR37307:SF1">
    <property type="entry name" value="CELL DIVISION PROTEIN WHIA-RELATED"/>
    <property type="match status" value="1"/>
</dbReference>
<dbReference type="PANTHER" id="PTHR37307">
    <property type="entry name" value="CELL DIVISION PROTEIN WHIA-RELATED"/>
    <property type="match status" value="1"/>
</dbReference>
<evidence type="ECO:0000259" key="5">
    <source>
        <dbReference type="Pfam" id="PF02650"/>
    </source>
</evidence>
<dbReference type="Pfam" id="PF02650">
    <property type="entry name" value="HTH_WhiA"/>
    <property type="match status" value="1"/>
</dbReference>
<evidence type="ECO:0000313" key="9">
    <source>
        <dbReference type="Proteomes" id="UP000824072"/>
    </source>
</evidence>
<evidence type="ECO:0000256" key="1">
    <source>
        <dbReference type="ARBA" id="ARBA00022618"/>
    </source>
</evidence>
<evidence type="ECO:0000256" key="4">
    <source>
        <dbReference type="HAMAP-Rule" id="MF_01420"/>
    </source>
</evidence>
<dbReference type="Proteomes" id="UP000824072">
    <property type="component" value="Unassembled WGS sequence"/>
</dbReference>
<sequence length="318" mass="35211">MSFSSDVRAETAREVVMDPCCARAEFAGALLACGGVSFHGAGRYSLALTATDAVVIRHFFSLLKHFFNISCQIRTLRTNQLRGATRYQLAVPDEAAGCLMDACGLWDPKALFGVRAIPKAEIMHYSCCKKAFLRGAFQLCGAVSNPEKSYHLEFAAPNEILADFVIELMEYFEIFAKKACRKSKFVVYLKGGESISDMLALLGAQNSVMSMENVRVKKEVHNRVNRQINCDESNLNRLMLKAEAQVRDIRLIQEEIGLEKLPRSLREMAILRLENPDKSLAALGELASPALGKSGVNSRMRRIAEIAAKLRTGEDIQG</sequence>
<evidence type="ECO:0000313" key="8">
    <source>
        <dbReference type="EMBL" id="HIU33486.1"/>
    </source>
</evidence>
<evidence type="ECO:0000259" key="6">
    <source>
        <dbReference type="Pfam" id="PF10298"/>
    </source>
</evidence>
<dbReference type="NCBIfam" id="TIGR00647">
    <property type="entry name" value="DNA_bind_WhiA"/>
    <property type="match status" value="1"/>
</dbReference>
<dbReference type="SUPFAM" id="SSF55608">
    <property type="entry name" value="Homing endonucleases"/>
    <property type="match status" value="1"/>
</dbReference>
<dbReference type="GO" id="GO:0003677">
    <property type="term" value="F:DNA binding"/>
    <property type="evidence" value="ECO:0007669"/>
    <property type="project" value="UniProtKB-UniRule"/>
</dbReference>
<comment type="similarity">
    <text evidence="4">Belongs to the WhiA family.</text>
</comment>
<keyword evidence="1 4" id="KW-0132">Cell division</keyword>
<keyword evidence="3 4" id="KW-0131">Cell cycle</keyword>
<evidence type="ECO:0000259" key="7">
    <source>
        <dbReference type="Pfam" id="PF14527"/>
    </source>
</evidence>
<gene>
    <name evidence="4 8" type="primary">whiA</name>
    <name evidence="8" type="ORF">IAB02_02900</name>
</gene>
<dbReference type="InterPro" id="IPR003802">
    <property type="entry name" value="Sporulation_regulator_WhiA"/>
</dbReference>
<feature type="domain" description="Sporulation transcription regulator WhiA N-terminal" evidence="6">
    <location>
        <begin position="19"/>
        <end position="97"/>
    </location>
</feature>
<dbReference type="InterPro" id="IPR018478">
    <property type="entry name" value="Sporu_reg_WhiA_N_dom"/>
</dbReference>
<dbReference type="Pfam" id="PF10298">
    <property type="entry name" value="WhiA_N"/>
    <property type="match status" value="1"/>
</dbReference>
<dbReference type="HAMAP" id="MF_01420">
    <property type="entry name" value="HTH_type_WhiA"/>
    <property type="match status" value="1"/>
</dbReference>
<protein>
    <recommendedName>
        <fullName evidence="4">Probable cell division protein WhiA</fullName>
    </recommendedName>
</protein>
<organism evidence="8 9">
    <name type="scientific">Candidatus Pullichristensenella excrementigallinarum</name>
    <dbReference type="NCBI Taxonomy" id="2840907"/>
    <lineage>
        <taxon>Bacteria</taxon>
        <taxon>Bacillati</taxon>
        <taxon>Bacillota</taxon>
        <taxon>Clostridia</taxon>
        <taxon>Candidatus Pullichristensenella</taxon>
    </lineage>
</organism>
<dbReference type="InterPro" id="IPR027434">
    <property type="entry name" value="Homing_endonucl"/>
</dbReference>
<accession>A0A9D1IAY2</accession>
<dbReference type="GO" id="GO:0051301">
    <property type="term" value="P:cell division"/>
    <property type="evidence" value="ECO:0007669"/>
    <property type="project" value="UniProtKB-UniRule"/>
</dbReference>
<feature type="domain" description="WhiA LAGLIDADG-like" evidence="7">
    <location>
        <begin position="130"/>
        <end position="220"/>
    </location>
</feature>
<reference evidence="8" key="2">
    <citation type="journal article" date="2021" name="PeerJ">
        <title>Extensive microbial diversity within the chicken gut microbiome revealed by metagenomics and culture.</title>
        <authorList>
            <person name="Gilroy R."/>
            <person name="Ravi A."/>
            <person name="Getino M."/>
            <person name="Pursley I."/>
            <person name="Horton D.L."/>
            <person name="Alikhan N.F."/>
            <person name="Baker D."/>
            <person name="Gharbi K."/>
            <person name="Hall N."/>
            <person name="Watson M."/>
            <person name="Adriaenssens E.M."/>
            <person name="Foster-Nyarko E."/>
            <person name="Jarju S."/>
            <person name="Secka A."/>
            <person name="Antonio M."/>
            <person name="Oren A."/>
            <person name="Chaudhuri R.R."/>
            <person name="La Ragione R."/>
            <person name="Hildebrand F."/>
            <person name="Pallen M.J."/>
        </authorList>
    </citation>
    <scope>NUCLEOTIDE SEQUENCE</scope>
    <source>
        <strain evidence="8">ChiHcec3-11533</strain>
    </source>
</reference>
<proteinExistence type="inferred from homology"/>
<feature type="domain" description="Sporulation regulator WhiA C-terminal" evidence="5">
    <location>
        <begin position="224"/>
        <end position="307"/>
    </location>
</feature>
<dbReference type="Pfam" id="PF14527">
    <property type="entry name" value="LAGLIDADG_WhiA"/>
    <property type="match status" value="1"/>
</dbReference>
<dbReference type="InterPro" id="IPR039518">
    <property type="entry name" value="WhiA_LAGLIDADG_dom"/>
</dbReference>
<keyword evidence="2 4" id="KW-0238">DNA-binding</keyword>
<dbReference type="InterPro" id="IPR023054">
    <property type="entry name" value="Sporulation_regulator_WhiA_C"/>
</dbReference>
<dbReference type="Gene3D" id="3.10.28.10">
    <property type="entry name" value="Homing endonucleases"/>
    <property type="match status" value="1"/>
</dbReference>
<evidence type="ECO:0000256" key="2">
    <source>
        <dbReference type="ARBA" id="ARBA00023125"/>
    </source>
</evidence>
<comment type="caution">
    <text evidence="8">The sequence shown here is derived from an EMBL/GenBank/DDBJ whole genome shotgun (WGS) entry which is preliminary data.</text>
</comment>
<name>A0A9D1IAY2_9FIRM</name>
<dbReference type="AlphaFoldDB" id="A0A9D1IAY2"/>
<dbReference type="EMBL" id="DVMU01000064">
    <property type="protein sequence ID" value="HIU33486.1"/>
    <property type="molecule type" value="Genomic_DNA"/>
</dbReference>
<comment type="function">
    <text evidence="4">Involved in cell division and chromosome segregation.</text>
</comment>
<reference evidence="8" key="1">
    <citation type="submission" date="2020-10" db="EMBL/GenBank/DDBJ databases">
        <authorList>
            <person name="Gilroy R."/>
        </authorList>
    </citation>
    <scope>NUCLEOTIDE SEQUENCE</scope>
    <source>
        <strain evidence="8">ChiHcec3-11533</strain>
    </source>
</reference>
<evidence type="ECO:0000256" key="3">
    <source>
        <dbReference type="ARBA" id="ARBA00023306"/>
    </source>
</evidence>
<dbReference type="GO" id="GO:0043937">
    <property type="term" value="P:regulation of sporulation"/>
    <property type="evidence" value="ECO:0007669"/>
    <property type="project" value="InterPro"/>
</dbReference>